<feature type="chain" id="PRO_5039641096" description="Peptidase S1 domain-containing protein" evidence="1">
    <location>
        <begin position="16"/>
        <end position="272"/>
    </location>
</feature>
<dbReference type="SUPFAM" id="SSF50494">
    <property type="entry name" value="Trypsin-like serine proteases"/>
    <property type="match status" value="1"/>
</dbReference>
<reference evidence="2 3" key="1">
    <citation type="submission" date="2018-05" db="EMBL/GenBank/DDBJ databases">
        <title>Streptomyces venezuelae.</title>
        <authorList>
            <person name="Kim W."/>
            <person name="Lee N."/>
            <person name="Cho B.-K."/>
        </authorList>
    </citation>
    <scope>NUCLEOTIDE SEQUENCE [LARGE SCALE GENOMIC DNA]</scope>
    <source>
        <strain evidence="2 3">ATCC 14584</strain>
    </source>
</reference>
<dbReference type="Proteomes" id="UP000322927">
    <property type="component" value="Chromosome"/>
</dbReference>
<gene>
    <name evidence="2" type="ORF">DEJ48_00830</name>
</gene>
<evidence type="ECO:0000313" key="3">
    <source>
        <dbReference type="Proteomes" id="UP000322927"/>
    </source>
</evidence>
<evidence type="ECO:0008006" key="4">
    <source>
        <dbReference type="Google" id="ProtNLM"/>
    </source>
</evidence>
<dbReference type="InterPro" id="IPR043504">
    <property type="entry name" value="Peptidase_S1_PA_chymotrypsin"/>
</dbReference>
<dbReference type="InterPro" id="IPR009003">
    <property type="entry name" value="Peptidase_S1_PA"/>
</dbReference>
<organism evidence="2 3">
    <name type="scientific">Streptomyces venezuelae</name>
    <dbReference type="NCBI Taxonomy" id="54571"/>
    <lineage>
        <taxon>Bacteria</taxon>
        <taxon>Bacillati</taxon>
        <taxon>Actinomycetota</taxon>
        <taxon>Actinomycetes</taxon>
        <taxon>Kitasatosporales</taxon>
        <taxon>Streptomycetaceae</taxon>
        <taxon>Streptomyces</taxon>
    </lineage>
</organism>
<evidence type="ECO:0000313" key="2">
    <source>
        <dbReference type="EMBL" id="QES32159.1"/>
    </source>
</evidence>
<dbReference type="EMBL" id="CP029192">
    <property type="protein sequence ID" value="QES32159.1"/>
    <property type="molecule type" value="Genomic_DNA"/>
</dbReference>
<dbReference type="AlphaFoldDB" id="A0A5P2BUS4"/>
<keyword evidence="1" id="KW-0732">Signal</keyword>
<feature type="signal peptide" evidence="1">
    <location>
        <begin position="1"/>
        <end position="15"/>
    </location>
</feature>
<protein>
    <recommendedName>
        <fullName evidence="4">Peptidase S1 domain-containing protein</fullName>
    </recommendedName>
</protein>
<accession>A0A5P2BUS4</accession>
<evidence type="ECO:0000256" key="1">
    <source>
        <dbReference type="SAM" id="SignalP"/>
    </source>
</evidence>
<name>A0A5P2BUS4_STRVZ</name>
<sequence>MALLLVLTWSSPASGAPASRFNDPQPHRGGAEYRVTYGGRTFACSSGFAVRKVVSGKRGMATAGHCAPTGTDATSGEFRFGTFFESYNTETMDAAMISGTRIKPQVYATTLWTDGGTPSTPVARRVLEKVDGPVRGQKVCVSGKVTKLVCDIEVYNLTGGESCGDEEPIVCTRGLVLAGKEGVDIVDEGDSGAPVFVPVDKEVDGHMVFGARLVGMLIGGGPRRQGGPEDLVTFHTVRQVECALTVEVLTTADTQARGTAPRSPRADCPISD</sequence>
<dbReference type="Gene3D" id="2.40.10.10">
    <property type="entry name" value="Trypsin-like serine proteases"/>
    <property type="match status" value="2"/>
</dbReference>
<proteinExistence type="predicted"/>